<reference evidence="3" key="1">
    <citation type="submission" date="2025-08" db="UniProtKB">
        <authorList>
            <consortium name="RefSeq"/>
        </authorList>
    </citation>
    <scope>IDENTIFICATION</scope>
</reference>
<dbReference type="GeneID" id="108864857"/>
<keyword evidence="2" id="KW-1185">Reference proteome</keyword>
<evidence type="ECO:0000259" key="1">
    <source>
        <dbReference type="PROSITE" id="PS50181"/>
    </source>
</evidence>
<sequence length="596" mass="67401">MSLLSLPNEILRKVLRRMDAESLAHVSSMSPRLDAVARDFLHSTRIEILTEPAWKYVEDFGHLVRSLDLTNCMASPAEIREALNMCPGLQSLNLQNTSLTFPAVWDVLEELKELEALCFSMLDQTGDSSADLGIPPEGTSTYASIRKLQVEVSPTEEPLEGLLELVRKCPNLQRLSVNIIGEEVLPQWSGRFDTDPLEQVADTLDTIIITLSMSDCISFHRTLLQRIFADKVDERMKKWIEEDKECYIYEKGWLNGEAPRDPSSAIQRIAHFSLSNEENLESSSRAWNNPLEVRLGFSGSELRATLLLQQIIPKLPTLVAVDLIDVHHDGLLYPLDFFASCKSIKSLGISACLLRIARSDTESERLERIFRQSKIAKLVVRGNARIIGLRRRSSRASSDCSHCAKKFLRENVPDLRLLENLRELTLSEIKVAASALEKLSNRTVRTVRLKLSCASDITGLRRFIGNCKNLEDFKLTVEWVDLNSAFVWRALGRAEKLKQLCLWLHEVPSSLSEMELNLPEILPRLEVLHIHGPPATTLVINPLLSDMLTRFFSGVYMGPGCPIMDHIHSRHMHQIFPGRRLCYSDDFIGLSSPEGW</sequence>
<gene>
    <name evidence="3" type="primary">LOC108864857</name>
</gene>
<dbReference type="PANTHER" id="PTHR12904">
    <property type="match status" value="1"/>
</dbReference>
<dbReference type="PROSITE" id="PS50181">
    <property type="entry name" value="FBOX"/>
    <property type="match status" value="1"/>
</dbReference>
<evidence type="ECO:0000313" key="3">
    <source>
        <dbReference type="RefSeq" id="XP_018496711.1"/>
    </source>
</evidence>
<protein>
    <submittedName>
        <fullName evidence="3">Uncharacterized protein LOC108864857</fullName>
    </submittedName>
</protein>
<dbReference type="InterPro" id="IPR001810">
    <property type="entry name" value="F-box_dom"/>
</dbReference>
<accession>A0AAJ7L7S5</accession>
<name>A0AAJ7L7S5_9ACAR</name>
<evidence type="ECO:0000313" key="2">
    <source>
        <dbReference type="Proteomes" id="UP000694867"/>
    </source>
</evidence>
<dbReference type="AlphaFoldDB" id="A0AAJ7L7S5"/>
<dbReference type="InterPro" id="IPR032675">
    <property type="entry name" value="LRR_dom_sf"/>
</dbReference>
<dbReference type="InterPro" id="IPR051341">
    <property type="entry name" value="Zyg-11_UBL_adapter"/>
</dbReference>
<organism evidence="2 3">
    <name type="scientific">Galendromus occidentalis</name>
    <name type="common">western predatory mite</name>
    <dbReference type="NCBI Taxonomy" id="34638"/>
    <lineage>
        <taxon>Eukaryota</taxon>
        <taxon>Metazoa</taxon>
        <taxon>Ecdysozoa</taxon>
        <taxon>Arthropoda</taxon>
        <taxon>Chelicerata</taxon>
        <taxon>Arachnida</taxon>
        <taxon>Acari</taxon>
        <taxon>Parasitiformes</taxon>
        <taxon>Mesostigmata</taxon>
        <taxon>Gamasina</taxon>
        <taxon>Phytoseioidea</taxon>
        <taxon>Phytoseiidae</taxon>
        <taxon>Typhlodrominae</taxon>
        <taxon>Galendromus</taxon>
    </lineage>
</organism>
<dbReference type="SUPFAM" id="SSF52047">
    <property type="entry name" value="RNI-like"/>
    <property type="match status" value="1"/>
</dbReference>
<feature type="domain" description="F-box" evidence="1">
    <location>
        <begin position="1"/>
        <end position="57"/>
    </location>
</feature>
<dbReference type="Pfam" id="PF00646">
    <property type="entry name" value="F-box"/>
    <property type="match status" value="1"/>
</dbReference>
<dbReference type="RefSeq" id="XP_018496711.1">
    <property type="nucleotide sequence ID" value="XM_018641195.1"/>
</dbReference>
<dbReference type="Gene3D" id="3.80.10.10">
    <property type="entry name" value="Ribonuclease Inhibitor"/>
    <property type="match status" value="2"/>
</dbReference>
<dbReference type="PANTHER" id="PTHR12904:SF23">
    <property type="entry name" value="PROTEIN ZER-1 HOMOLOG"/>
    <property type="match status" value="1"/>
</dbReference>
<dbReference type="KEGG" id="goe:108864857"/>
<proteinExistence type="predicted"/>
<dbReference type="Proteomes" id="UP000694867">
    <property type="component" value="Unplaced"/>
</dbReference>